<feature type="region of interest" description="Disordered" evidence="1">
    <location>
        <begin position="83"/>
        <end position="118"/>
    </location>
</feature>
<reference evidence="2" key="1">
    <citation type="journal article" date="2019" name="Sci. Rep.">
        <title>Draft genome of Tanacetum cinerariifolium, the natural source of mosquito coil.</title>
        <authorList>
            <person name="Yamashiro T."/>
            <person name="Shiraishi A."/>
            <person name="Satake H."/>
            <person name="Nakayama K."/>
        </authorList>
    </citation>
    <scope>NUCLEOTIDE SEQUENCE</scope>
</reference>
<evidence type="ECO:0000256" key="1">
    <source>
        <dbReference type="SAM" id="MobiDB-lite"/>
    </source>
</evidence>
<feature type="compositionally biased region" description="Basic and acidic residues" evidence="1">
    <location>
        <begin position="83"/>
        <end position="109"/>
    </location>
</feature>
<feature type="compositionally biased region" description="Basic residues" evidence="1">
    <location>
        <begin position="24"/>
        <end position="33"/>
    </location>
</feature>
<dbReference type="AlphaFoldDB" id="A0A699S826"/>
<accession>A0A699S826</accession>
<evidence type="ECO:0000313" key="2">
    <source>
        <dbReference type="EMBL" id="GFC93385.1"/>
    </source>
</evidence>
<organism evidence="2">
    <name type="scientific">Tanacetum cinerariifolium</name>
    <name type="common">Dalmatian daisy</name>
    <name type="synonym">Chrysanthemum cinerariifolium</name>
    <dbReference type="NCBI Taxonomy" id="118510"/>
    <lineage>
        <taxon>Eukaryota</taxon>
        <taxon>Viridiplantae</taxon>
        <taxon>Streptophyta</taxon>
        <taxon>Embryophyta</taxon>
        <taxon>Tracheophyta</taxon>
        <taxon>Spermatophyta</taxon>
        <taxon>Magnoliopsida</taxon>
        <taxon>eudicotyledons</taxon>
        <taxon>Gunneridae</taxon>
        <taxon>Pentapetalae</taxon>
        <taxon>asterids</taxon>
        <taxon>campanulids</taxon>
        <taxon>Asterales</taxon>
        <taxon>Asteraceae</taxon>
        <taxon>Asteroideae</taxon>
        <taxon>Anthemideae</taxon>
        <taxon>Anthemidinae</taxon>
        <taxon>Tanacetum</taxon>
    </lineage>
</organism>
<name>A0A699S826_TANCI</name>
<sequence>KLKGVQTLTAEEQLVADTMQALKASRKSNRRTGSKPGVHNEEKETFISKAEVILDYGSEQESEYYEEEKDDKEVDWIYSELDEEKKDDVDDDKSIDLEKTNDEFVHGEEQVNDDEDEEMIDVKVAESEKGDVEIIDTAKANAEKTKEAKDDIKKAEFPP</sequence>
<dbReference type="EMBL" id="BKCJ011142941">
    <property type="protein sequence ID" value="GFC93385.1"/>
    <property type="molecule type" value="Genomic_DNA"/>
</dbReference>
<protein>
    <submittedName>
        <fullName evidence="2">Uncharacterized protein</fullName>
    </submittedName>
</protein>
<feature type="non-terminal residue" evidence="2">
    <location>
        <position position="1"/>
    </location>
</feature>
<proteinExistence type="predicted"/>
<comment type="caution">
    <text evidence="2">The sequence shown here is derived from an EMBL/GenBank/DDBJ whole genome shotgun (WGS) entry which is preliminary data.</text>
</comment>
<gene>
    <name evidence="2" type="ORF">Tci_865355</name>
</gene>
<feature type="region of interest" description="Disordered" evidence="1">
    <location>
        <begin position="22"/>
        <end position="44"/>
    </location>
</feature>